<evidence type="ECO:0000256" key="1">
    <source>
        <dbReference type="SAM" id="Phobius"/>
    </source>
</evidence>
<keyword evidence="1" id="KW-1133">Transmembrane helix</keyword>
<dbReference type="EMBL" id="JAFMPY010000028">
    <property type="protein sequence ID" value="MBO0905938.1"/>
    <property type="molecule type" value="Genomic_DNA"/>
</dbReference>
<evidence type="ECO:0000313" key="4">
    <source>
        <dbReference type="Proteomes" id="UP000664288"/>
    </source>
</evidence>
<keyword evidence="1" id="KW-0472">Membrane</keyword>
<evidence type="ECO:0000313" key="3">
    <source>
        <dbReference type="EMBL" id="MBO0905938.1"/>
    </source>
</evidence>
<protein>
    <submittedName>
        <fullName evidence="3">Pilus assembly protein</fullName>
    </submittedName>
</protein>
<feature type="transmembrane region" description="Helical" evidence="1">
    <location>
        <begin position="21"/>
        <end position="43"/>
    </location>
</feature>
<name>A0ABS3J8E1_9HYPH</name>
<gene>
    <name evidence="3" type="ORF">J1C47_20010</name>
</gene>
<proteinExistence type="predicted"/>
<keyword evidence="1" id="KW-0812">Transmembrane</keyword>
<reference evidence="3 4" key="1">
    <citation type="submission" date="2021-03" db="EMBL/GenBank/DDBJ databases">
        <title>Whole genome sequence of Jiella sp. MQZ13P-4.</title>
        <authorList>
            <person name="Tuo L."/>
        </authorList>
    </citation>
    <scope>NUCLEOTIDE SEQUENCE [LARGE SCALE GENOMIC DNA]</scope>
    <source>
        <strain evidence="3 4">MQZ13P-4</strain>
    </source>
</reference>
<sequence length="183" mass="19238">MSEVDRGRAACRPGRFWRDAGGAAAVEFALVVPILLLIFLGAVEIEQALVADRKLGEVASTVADLVAREKSLEAADVEAILTGASAIMLPYDVSDLGILVIVSDTTSSGDTTAWSVAKNATALTAGSPTTISVPDAVREVGVQMVAVKATFDLTTSFSELFGQYGLSKVHFARPRMSDAITYE</sequence>
<feature type="domain" description="TadE-like" evidence="2">
    <location>
        <begin position="22"/>
        <end position="63"/>
    </location>
</feature>
<accession>A0ABS3J8E1</accession>
<dbReference type="RefSeq" id="WP_207352569.1">
    <property type="nucleotide sequence ID" value="NZ_JAFMPY010000028.1"/>
</dbReference>
<dbReference type="Pfam" id="PF07811">
    <property type="entry name" value="TadE"/>
    <property type="match status" value="1"/>
</dbReference>
<keyword evidence="4" id="KW-1185">Reference proteome</keyword>
<dbReference type="InterPro" id="IPR012495">
    <property type="entry name" value="TadE-like_dom"/>
</dbReference>
<comment type="caution">
    <text evidence="3">The sequence shown here is derived from an EMBL/GenBank/DDBJ whole genome shotgun (WGS) entry which is preliminary data.</text>
</comment>
<dbReference type="Proteomes" id="UP000664288">
    <property type="component" value="Unassembled WGS sequence"/>
</dbReference>
<organism evidence="3 4">
    <name type="scientific">Jiella sonneratiae</name>
    <dbReference type="NCBI Taxonomy" id="2816856"/>
    <lineage>
        <taxon>Bacteria</taxon>
        <taxon>Pseudomonadati</taxon>
        <taxon>Pseudomonadota</taxon>
        <taxon>Alphaproteobacteria</taxon>
        <taxon>Hyphomicrobiales</taxon>
        <taxon>Aurantimonadaceae</taxon>
        <taxon>Jiella</taxon>
    </lineage>
</organism>
<evidence type="ECO:0000259" key="2">
    <source>
        <dbReference type="Pfam" id="PF07811"/>
    </source>
</evidence>